<proteinExistence type="predicted"/>
<reference evidence="1" key="1">
    <citation type="submission" date="2014-09" db="EMBL/GenBank/DDBJ databases">
        <authorList>
            <person name="Magalhaes I.L.F."/>
            <person name="Oliveira U."/>
            <person name="Santos F.R."/>
            <person name="Vidigal T.H.D.A."/>
            <person name="Brescovit A.D."/>
            <person name="Santos A.J."/>
        </authorList>
    </citation>
    <scope>NUCLEOTIDE SEQUENCE</scope>
    <source>
        <tissue evidence="1">Shoot tissue taken approximately 20 cm above the soil surface</tissue>
    </source>
</reference>
<accession>A0A0A9GXM6</accession>
<evidence type="ECO:0000313" key="1">
    <source>
        <dbReference type="EMBL" id="JAE29272.1"/>
    </source>
</evidence>
<sequence length="22" mass="2742">MDVIYLLLHHGRIHNLARYMYL</sequence>
<reference evidence="1" key="2">
    <citation type="journal article" date="2015" name="Data Brief">
        <title>Shoot transcriptome of the giant reed, Arundo donax.</title>
        <authorList>
            <person name="Barrero R.A."/>
            <person name="Guerrero F.D."/>
            <person name="Moolhuijzen P."/>
            <person name="Goolsby J.A."/>
            <person name="Tidwell J."/>
            <person name="Bellgard S.E."/>
            <person name="Bellgard M.I."/>
        </authorList>
    </citation>
    <scope>NUCLEOTIDE SEQUENCE</scope>
    <source>
        <tissue evidence="1">Shoot tissue taken approximately 20 cm above the soil surface</tissue>
    </source>
</reference>
<name>A0A0A9GXM6_ARUDO</name>
<dbReference type="AlphaFoldDB" id="A0A0A9GXM6"/>
<protein>
    <submittedName>
        <fullName evidence="1">Uncharacterized protein</fullName>
    </submittedName>
</protein>
<dbReference type="EMBL" id="GBRH01168624">
    <property type="protein sequence ID" value="JAE29272.1"/>
    <property type="molecule type" value="Transcribed_RNA"/>
</dbReference>
<organism evidence="1">
    <name type="scientific">Arundo donax</name>
    <name type="common">Giant reed</name>
    <name type="synonym">Donax arundinaceus</name>
    <dbReference type="NCBI Taxonomy" id="35708"/>
    <lineage>
        <taxon>Eukaryota</taxon>
        <taxon>Viridiplantae</taxon>
        <taxon>Streptophyta</taxon>
        <taxon>Embryophyta</taxon>
        <taxon>Tracheophyta</taxon>
        <taxon>Spermatophyta</taxon>
        <taxon>Magnoliopsida</taxon>
        <taxon>Liliopsida</taxon>
        <taxon>Poales</taxon>
        <taxon>Poaceae</taxon>
        <taxon>PACMAD clade</taxon>
        <taxon>Arundinoideae</taxon>
        <taxon>Arundineae</taxon>
        <taxon>Arundo</taxon>
    </lineage>
</organism>